<dbReference type="Proteomes" id="UP001501570">
    <property type="component" value="Unassembled WGS sequence"/>
</dbReference>
<dbReference type="PANTHER" id="PTHR30006:SF3">
    <property type="entry name" value="THIAMINE-BINDING PERIPLASMIC PROTEIN"/>
    <property type="match status" value="1"/>
</dbReference>
<proteinExistence type="predicted"/>
<protein>
    <submittedName>
        <fullName evidence="6">2-aminoethylphosphonate ABC transporter substrate-binding protein</fullName>
    </submittedName>
</protein>
<dbReference type="Pfam" id="PF13531">
    <property type="entry name" value="SBP_bac_11"/>
    <property type="match status" value="1"/>
</dbReference>
<keyword evidence="2" id="KW-0813">Transport</keyword>
<gene>
    <name evidence="6" type="ORF">GCM10023322_36740</name>
</gene>
<dbReference type="PANTHER" id="PTHR30006">
    <property type="entry name" value="THIAMINE-BINDING PERIPLASMIC PROTEIN-RELATED"/>
    <property type="match status" value="1"/>
</dbReference>
<comment type="caution">
    <text evidence="6">The sequence shown here is derived from an EMBL/GenBank/DDBJ whole genome shotgun (WGS) entry which is preliminary data.</text>
</comment>
<dbReference type="Gene3D" id="3.40.190.10">
    <property type="entry name" value="Periplasmic binding protein-like II"/>
    <property type="match status" value="2"/>
</dbReference>
<keyword evidence="7" id="KW-1185">Reference proteome</keyword>
<organism evidence="6 7">
    <name type="scientific">Rugosimonospora acidiphila</name>
    <dbReference type="NCBI Taxonomy" id="556531"/>
    <lineage>
        <taxon>Bacteria</taxon>
        <taxon>Bacillati</taxon>
        <taxon>Actinomycetota</taxon>
        <taxon>Actinomycetes</taxon>
        <taxon>Micromonosporales</taxon>
        <taxon>Micromonosporaceae</taxon>
        <taxon>Rugosimonospora</taxon>
    </lineage>
</organism>
<evidence type="ECO:0000256" key="3">
    <source>
        <dbReference type="ARBA" id="ARBA00022729"/>
    </source>
</evidence>
<evidence type="ECO:0000313" key="6">
    <source>
        <dbReference type="EMBL" id="GAA5187741.1"/>
    </source>
</evidence>
<name>A0ABP9RWV9_9ACTN</name>
<evidence type="ECO:0000256" key="1">
    <source>
        <dbReference type="ARBA" id="ARBA00004418"/>
    </source>
</evidence>
<evidence type="ECO:0000256" key="4">
    <source>
        <dbReference type="ARBA" id="ARBA00022764"/>
    </source>
</evidence>
<dbReference type="EMBL" id="BAABJQ010000010">
    <property type="protein sequence ID" value="GAA5187741.1"/>
    <property type="molecule type" value="Genomic_DNA"/>
</dbReference>
<sequence length="348" mass="36706">MRRVLTSAAVLAAAALVASACGSGTGASASTKSGGDDKTVTIYSADGLADWYQKQFAAFTAQTGIKVQYVEAGSGEVVSRMEKEKANPQADVLVTLPPYIQDADKNKLLAANTVPGQDKVTGASTDYVPLVNNYLCFIYNPDVAKPAPTTWDDLLNPRFAKKLEYSTPGEAGDGTAVLLQLQHDYGKQGALDYLKKLETNNVGQSASTGKLEPEVSNGQLAVANGDVQMNLSSINTDKSNFKLFFPAKPGGTPSTFALPYVMGLAAGAPHADAGKKLEEFLLSTQAQTDVSSQAYGIPVRSDVTPTDANAQVVEQTLKGVTVWSPDWNQILADQDSDLAAYKQALGLS</sequence>
<dbReference type="PROSITE" id="PS51257">
    <property type="entry name" value="PROKAR_LIPOPROTEIN"/>
    <property type="match status" value="1"/>
</dbReference>
<keyword evidence="3 5" id="KW-0732">Signal</keyword>
<dbReference type="NCBIfam" id="NF011620">
    <property type="entry name" value="PRK15046.1"/>
    <property type="match status" value="1"/>
</dbReference>
<feature type="signal peptide" evidence="5">
    <location>
        <begin position="1"/>
        <end position="20"/>
    </location>
</feature>
<dbReference type="RefSeq" id="WP_345631090.1">
    <property type="nucleotide sequence ID" value="NZ_BAABJQ010000010.1"/>
</dbReference>
<comment type="subcellular location">
    <subcellularLocation>
        <location evidence="1">Periplasm</location>
    </subcellularLocation>
</comment>
<reference evidence="7" key="1">
    <citation type="journal article" date="2019" name="Int. J. Syst. Evol. Microbiol.">
        <title>The Global Catalogue of Microorganisms (GCM) 10K type strain sequencing project: providing services to taxonomists for standard genome sequencing and annotation.</title>
        <authorList>
            <consortium name="The Broad Institute Genomics Platform"/>
            <consortium name="The Broad Institute Genome Sequencing Center for Infectious Disease"/>
            <person name="Wu L."/>
            <person name="Ma J."/>
        </authorList>
    </citation>
    <scope>NUCLEOTIDE SEQUENCE [LARGE SCALE GENOMIC DNA]</scope>
    <source>
        <strain evidence="7">JCM 18304</strain>
    </source>
</reference>
<evidence type="ECO:0000256" key="2">
    <source>
        <dbReference type="ARBA" id="ARBA00022448"/>
    </source>
</evidence>
<accession>A0ABP9RWV9</accession>
<keyword evidence="4" id="KW-0574">Periplasm</keyword>
<dbReference type="SUPFAM" id="SSF53850">
    <property type="entry name" value="Periplasmic binding protein-like II"/>
    <property type="match status" value="1"/>
</dbReference>
<evidence type="ECO:0000313" key="7">
    <source>
        <dbReference type="Proteomes" id="UP001501570"/>
    </source>
</evidence>
<evidence type="ECO:0000256" key="5">
    <source>
        <dbReference type="SAM" id="SignalP"/>
    </source>
</evidence>
<feature type="chain" id="PRO_5045628719" evidence="5">
    <location>
        <begin position="21"/>
        <end position="348"/>
    </location>
</feature>